<keyword evidence="11" id="KW-1185">Reference proteome</keyword>
<dbReference type="Proteomes" id="UP000887116">
    <property type="component" value="Unassembled WGS sequence"/>
</dbReference>
<evidence type="ECO:0000256" key="4">
    <source>
        <dbReference type="ARBA" id="ARBA00022692"/>
    </source>
</evidence>
<comment type="caution">
    <text evidence="10">The sequence shown here is derived from an EMBL/GenBank/DDBJ whole genome shotgun (WGS) entry which is preliminary data.</text>
</comment>
<comment type="subcellular location">
    <subcellularLocation>
        <location evidence="1">Cell membrane</location>
        <topology evidence="1">Multi-pass membrane protein</topology>
    </subcellularLocation>
</comment>
<dbReference type="GO" id="GO:0004930">
    <property type="term" value="F:G protein-coupled receptor activity"/>
    <property type="evidence" value="ECO:0007669"/>
    <property type="project" value="InterPro"/>
</dbReference>
<proteinExistence type="inferred from homology"/>
<protein>
    <submittedName>
        <fullName evidence="10">G_PROTEIN_RECEP_F1_2 domain-containing protein</fullName>
    </submittedName>
</protein>
<dbReference type="GO" id="GO:0032870">
    <property type="term" value="P:cellular response to hormone stimulus"/>
    <property type="evidence" value="ECO:0007669"/>
    <property type="project" value="TreeGrafter"/>
</dbReference>
<reference evidence="10" key="1">
    <citation type="submission" date="2020-07" db="EMBL/GenBank/DDBJ databases">
        <title>Multicomponent nature underlies the extraordinary mechanical properties of spider dragline silk.</title>
        <authorList>
            <person name="Kono N."/>
            <person name="Nakamura H."/>
            <person name="Mori M."/>
            <person name="Yoshida Y."/>
            <person name="Ohtoshi R."/>
            <person name="Malay A.D."/>
            <person name="Moran D.A.P."/>
            <person name="Tomita M."/>
            <person name="Numata K."/>
            <person name="Arakawa K."/>
        </authorList>
    </citation>
    <scope>NUCLEOTIDE SEQUENCE</scope>
</reference>
<dbReference type="AlphaFoldDB" id="A0A8X6KLC2"/>
<feature type="transmembrane region" description="Helical" evidence="8">
    <location>
        <begin position="37"/>
        <end position="61"/>
    </location>
</feature>
<gene>
    <name evidence="10" type="primary">AVEN_113341_1</name>
    <name evidence="10" type="ORF">TNCT_220381</name>
</gene>
<dbReference type="GO" id="GO:0005886">
    <property type="term" value="C:plasma membrane"/>
    <property type="evidence" value="ECO:0007669"/>
    <property type="project" value="UniProtKB-SubCell"/>
</dbReference>
<evidence type="ECO:0000256" key="2">
    <source>
        <dbReference type="ARBA" id="ARBA00010663"/>
    </source>
</evidence>
<evidence type="ECO:0000256" key="3">
    <source>
        <dbReference type="ARBA" id="ARBA00022475"/>
    </source>
</evidence>
<dbReference type="GO" id="GO:0042277">
    <property type="term" value="F:peptide binding"/>
    <property type="evidence" value="ECO:0007669"/>
    <property type="project" value="TreeGrafter"/>
</dbReference>
<keyword evidence="7" id="KW-0675">Receptor</keyword>
<dbReference type="Pfam" id="PF00001">
    <property type="entry name" value="7tm_1"/>
    <property type="match status" value="1"/>
</dbReference>
<keyword evidence="5 8" id="KW-1133">Transmembrane helix</keyword>
<evidence type="ECO:0000256" key="5">
    <source>
        <dbReference type="ARBA" id="ARBA00022989"/>
    </source>
</evidence>
<accession>A0A8X6KLC2</accession>
<evidence type="ECO:0000313" key="10">
    <source>
        <dbReference type="EMBL" id="GFQ77136.1"/>
    </source>
</evidence>
<dbReference type="Gene3D" id="1.20.1070.10">
    <property type="entry name" value="Rhodopsin 7-helix transmembrane proteins"/>
    <property type="match status" value="1"/>
</dbReference>
<feature type="domain" description="G-protein coupled receptors family 1 profile" evidence="9">
    <location>
        <begin position="1"/>
        <end position="56"/>
    </location>
</feature>
<name>A0A8X6KLC2_TRICU</name>
<feature type="transmembrane region" description="Helical" evidence="8">
    <location>
        <begin position="5"/>
        <end position="25"/>
    </location>
</feature>
<dbReference type="PANTHER" id="PTHR24241:SF190">
    <property type="entry name" value="CARDIOACCELERATORY PEPTIDE RECEPTOR-LIKE PROTEIN"/>
    <property type="match status" value="1"/>
</dbReference>
<comment type="similarity">
    <text evidence="2">Belongs to the G-protein coupled receptor 1 family.</text>
</comment>
<evidence type="ECO:0000313" key="11">
    <source>
        <dbReference type="Proteomes" id="UP000887116"/>
    </source>
</evidence>
<dbReference type="EMBL" id="BMAO01021745">
    <property type="protein sequence ID" value="GFQ77136.1"/>
    <property type="molecule type" value="Genomic_DNA"/>
</dbReference>
<evidence type="ECO:0000256" key="6">
    <source>
        <dbReference type="ARBA" id="ARBA00023136"/>
    </source>
</evidence>
<evidence type="ECO:0000259" key="9">
    <source>
        <dbReference type="PROSITE" id="PS50262"/>
    </source>
</evidence>
<evidence type="ECO:0000256" key="7">
    <source>
        <dbReference type="ARBA" id="ARBA00023170"/>
    </source>
</evidence>
<keyword evidence="6 8" id="KW-0472">Membrane</keyword>
<keyword evidence="3" id="KW-1003">Cell membrane</keyword>
<dbReference type="PANTHER" id="PTHR24241">
    <property type="entry name" value="NEUROPEPTIDE RECEPTOR-RELATED G-PROTEIN COUPLED RECEPTOR"/>
    <property type="match status" value="1"/>
</dbReference>
<dbReference type="PROSITE" id="PS50262">
    <property type="entry name" value="G_PROTEIN_RECEP_F1_2"/>
    <property type="match status" value="1"/>
</dbReference>
<sequence length="160" mass="18462">MTCLIVLSFFCCWTPYVVIDLWYLFDSKSAESLDTRIQSSMFMFAVFNSCINPLVYSSYLFDFKGILKNLLRWPLRIKCSFGKSSSKLNAKKIFKDPLGVENALQNHLPVPGEVYLELQQATPVRQPVKRRELLDEDDHFDLNSCDSPKCSYCRSNIPVI</sequence>
<dbReference type="InterPro" id="IPR000276">
    <property type="entry name" value="GPCR_Rhodpsn"/>
</dbReference>
<keyword evidence="4 8" id="KW-0812">Transmembrane</keyword>
<dbReference type="InterPro" id="IPR017452">
    <property type="entry name" value="GPCR_Rhodpsn_7TM"/>
</dbReference>
<dbReference type="OrthoDB" id="6422738at2759"/>
<dbReference type="SUPFAM" id="SSF81321">
    <property type="entry name" value="Family A G protein-coupled receptor-like"/>
    <property type="match status" value="1"/>
</dbReference>
<evidence type="ECO:0000256" key="8">
    <source>
        <dbReference type="SAM" id="Phobius"/>
    </source>
</evidence>
<evidence type="ECO:0000256" key="1">
    <source>
        <dbReference type="ARBA" id="ARBA00004651"/>
    </source>
</evidence>
<organism evidence="10 11">
    <name type="scientific">Trichonephila clavata</name>
    <name type="common">Joro spider</name>
    <name type="synonym">Nephila clavata</name>
    <dbReference type="NCBI Taxonomy" id="2740835"/>
    <lineage>
        <taxon>Eukaryota</taxon>
        <taxon>Metazoa</taxon>
        <taxon>Ecdysozoa</taxon>
        <taxon>Arthropoda</taxon>
        <taxon>Chelicerata</taxon>
        <taxon>Arachnida</taxon>
        <taxon>Araneae</taxon>
        <taxon>Araneomorphae</taxon>
        <taxon>Entelegynae</taxon>
        <taxon>Araneoidea</taxon>
        <taxon>Nephilidae</taxon>
        <taxon>Trichonephila</taxon>
    </lineage>
</organism>